<feature type="compositionally biased region" description="Basic and acidic residues" evidence="2">
    <location>
        <begin position="128"/>
        <end position="170"/>
    </location>
</feature>
<evidence type="ECO:0008006" key="6">
    <source>
        <dbReference type="Google" id="ProtNLM"/>
    </source>
</evidence>
<evidence type="ECO:0000256" key="2">
    <source>
        <dbReference type="SAM" id="MobiDB-lite"/>
    </source>
</evidence>
<protein>
    <recommendedName>
        <fullName evidence="6">Gram-positive cocci surface proteins LPxTG domain-containing protein</fullName>
    </recommendedName>
</protein>
<organism evidence="4 5">
    <name type="scientific">Streptococcus oralis</name>
    <dbReference type="NCBI Taxonomy" id="1303"/>
    <lineage>
        <taxon>Bacteria</taxon>
        <taxon>Bacillati</taxon>
        <taxon>Bacillota</taxon>
        <taxon>Bacilli</taxon>
        <taxon>Lactobacillales</taxon>
        <taxon>Streptococcaceae</taxon>
        <taxon>Streptococcus</taxon>
    </lineage>
</organism>
<keyword evidence="3" id="KW-1133">Transmembrane helix</keyword>
<dbReference type="Proteomes" id="UP000279863">
    <property type="component" value="Unassembled WGS sequence"/>
</dbReference>
<name>A0A428IAR2_STROR</name>
<keyword evidence="3" id="KW-0472">Membrane</keyword>
<feature type="coiled-coil region" evidence="1">
    <location>
        <begin position="250"/>
        <end position="277"/>
    </location>
</feature>
<reference evidence="4 5" key="1">
    <citation type="submission" date="2018-11" db="EMBL/GenBank/DDBJ databases">
        <title>Species Designations Belie Phenotypic and Genotypic Heterogeneity in Oral Streptococci.</title>
        <authorList>
            <person name="Velsko I."/>
        </authorList>
    </citation>
    <scope>NUCLEOTIDE SEQUENCE [LARGE SCALE GENOMIC DNA]</scope>
    <source>
        <strain evidence="4 5">BCA1</strain>
    </source>
</reference>
<keyword evidence="3" id="KW-0812">Transmembrane</keyword>
<feature type="transmembrane region" description="Helical" evidence="3">
    <location>
        <begin position="822"/>
        <end position="841"/>
    </location>
</feature>
<keyword evidence="1" id="KW-0175">Coiled coil</keyword>
<evidence type="ECO:0000313" key="4">
    <source>
        <dbReference type="EMBL" id="RSK10597.1"/>
    </source>
</evidence>
<dbReference type="NCBIfam" id="TIGR01167">
    <property type="entry name" value="LPXTG_anchor"/>
    <property type="match status" value="1"/>
</dbReference>
<dbReference type="RefSeq" id="WP_125398638.1">
    <property type="nucleotide sequence ID" value="NZ_RJVZ01000002.1"/>
</dbReference>
<feature type="compositionally biased region" description="Basic and acidic residues" evidence="2">
    <location>
        <begin position="72"/>
        <end position="119"/>
    </location>
</feature>
<accession>A0A428IAR2</accession>
<dbReference type="EMBL" id="RJVZ01000002">
    <property type="protein sequence ID" value="RSK10597.1"/>
    <property type="molecule type" value="Genomic_DNA"/>
</dbReference>
<dbReference type="NCBIfam" id="TIGR04320">
    <property type="entry name" value="Surf_Exclu_PgrA"/>
    <property type="match status" value="1"/>
</dbReference>
<dbReference type="AlphaFoldDB" id="A0A428IAR2"/>
<evidence type="ECO:0000313" key="5">
    <source>
        <dbReference type="Proteomes" id="UP000279863"/>
    </source>
</evidence>
<proteinExistence type="predicted"/>
<dbReference type="InterPro" id="IPR027607">
    <property type="entry name" value="Surf_Exclu_SEC10/PgrA"/>
</dbReference>
<evidence type="ECO:0000256" key="3">
    <source>
        <dbReference type="SAM" id="Phobius"/>
    </source>
</evidence>
<evidence type="ECO:0000256" key="1">
    <source>
        <dbReference type="SAM" id="Coils"/>
    </source>
</evidence>
<gene>
    <name evidence="4" type="ORF">D8804_01865</name>
</gene>
<comment type="caution">
    <text evidence="4">The sequence shown here is derived from an EMBL/GenBank/DDBJ whole genome shotgun (WGS) entry which is preliminary data.</text>
</comment>
<feature type="coiled-coil region" evidence="1">
    <location>
        <begin position="555"/>
        <end position="735"/>
    </location>
</feature>
<dbReference type="SUPFAM" id="SSF57997">
    <property type="entry name" value="Tropomyosin"/>
    <property type="match status" value="1"/>
</dbReference>
<sequence>MKKTVQLTVGGTAVIGFGLASTIGHADEIPVVTAPTELQSFTSEASGIIVTQEQVKDAKNKLDTSTQAVDKAQAKKDREQSEKDEAQSEKDNAQSEVDKAQAVKDKATPENIEKQKQEVVDAETGKTNAEKQEKNAKNDFDKANQVAKDQEKVVEKSKDKVTTAEKEVRDAQTNVDKAQAILDGTGQAKVISEKADAEKALKEASAAVESKNANLAQAKIADKNLAHATAEAQEKVTKASSVVSTTKNALSKAKETANQTQSALHKAQSEFSDAKEKYNAINTLQISDSYVEALKSYVNNPYSILEQETLWDKHNAAQQRKLEQVNQENVELNQFKSNKKDQQISVDPNNLTKAQQMELAFFANDLLNQVRQRFGTNKTVVSKGMLDVAKKVTDGYVSDNWKFGAGHDKKVINDVAREYGLPSSKNNSSQYLENMYGVNSGDEIHTMDDAKRFIYKSIVKFLFNGLEWQHAESIAGLSQTSSGNKDYFGFSLSKREGVTSSHWLTVADTKVSGTKLDKTEFSNPNSAEALTRAYKAAVVSLGLAQKNNLDAQTDLRKAQTEYDTALSAEKQVKEEFSRLKATPLQTPTAQRDLEKAQGTLANANKRLENAKKALDALTADVRIKQQNLEKAKQELADKQTNLTNARNNLATEQDKLVELKALVQIAENNLNLAKDKVAQANKTLENAKADLENLLNAEPNLAKAKKVLAGKETTLKQKETALKEAQVIFDKLLQEKKIDQEAYDKLFALYSEQVEAKRLADLEAQKKAILEAGETPIEVYDETGKLVSYVAQTKAVDIQVPVSYNYAWNKKQETILPNTGSAASMLPVVGMILGLLSLAGLRKYKK</sequence>
<feature type="region of interest" description="Disordered" evidence="2">
    <location>
        <begin position="55"/>
        <end position="171"/>
    </location>
</feature>
<dbReference type="Gene3D" id="1.10.287.620">
    <property type="entry name" value="Helix Hairpins"/>
    <property type="match status" value="1"/>
</dbReference>